<evidence type="ECO:0000256" key="1">
    <source>
        <dbReference type="ARBA" id="ARBA00004477"/>
    </source>
</evidence>
<dbReference type="PANTHER" id="PTHR13505">
    <property type="entry name" value="TRANSMEMBRANE PROTEIN 208"/>
    <property type="match status" value="1"/>
</dbReference>
<evidence type="ECO:0000256" key="5">
    <source>
        <dbReference type="ARBA" id="ARBA00022989"/>
    </source>
</evidence>
<dbReference type="RefSeq" id="XP_069233652.1">
    <property type="nucleotide sequence ID" value="XM_069369535.1"/>
</dbReference>
<evidence type="ECO:0000256" key="2">
    <source>
        <dbReference type="ARBA" id="ARBA00009950"/>
    </source>
</evidence>
<feature type="transmembrane region" description="Helical" evidence="8">
    <location>
        <begin position="111"/>
        <end position="129"/>
    </location>
</feature>
<keyword evidence="10" id="KW-1185">Reference proteome</keyword>
<keyword evidence="4" id="KW-0256">Endoplasmic reticulum</keyword>
<comment type="caution">
    <text evidence="9">The sequence shown here is derived from an EMBL/GenBank/DDBJ whole genome shotgun (WGS) entry which is preliminary data.</text>
</comment>
<dbReference type="AlphaFoldDB" id="A0AB34L031"/>
<keyword evidence="3 8" id="KW-0812">Transmembrane</keyword>
<keyword evidence="6 8" id="KW-0472">Membrane</keyword>
<dbReference type="GO" id="GO:0005789">
    <property type="term" value="C:endoplasmic reticulum membrane"/>
    <property type="evidence" value="ECO:0007669"/>
    <property type="project" value="UniProtKB-SubCell"/>
</dbReference>
<dbReference type="PANTHER" id="PTHR13505:SF7">
    <property type="entry name" value="TRANSMEMBRANE PROTEIN 208"/>
    <property type="match status" value="1"/>
</dbReference>
<dbReference type="EMBL" id="JAAQHG020000002">
    <property type="protein sequence ID" value="KAL1590547.1"/>
    <property type="molecule type" value="Genomic_DNA"/>
</dbReference>
<evidence type="ECO:0000313" key="9">
    <source>
        <dbReference type="EMBL" id="KAL1590547.1"/>
    </source>
</evidence>
<evidence type="ECO:0000256" key="3">
    <source>
        <dbReference type="ARBA" id="ARBA00022692"/>
    </source>
</evidence>
<gene>
    <name evidence="9" type="ORF">WHR41_00929</name>
</gene>
<evidence type="ECO:0000256" key="7">
    <source>
        <dbReference type="SAM" id="MobiDB-lite"/>
    </source>
</evidence>
<reference evidence="9 10" key="1">
    <citation type="journal article" date="2020" name="Microbiol. Resour. Announc.">
        <title>Draft Genome Sequence of a Cladosporium Species Isolated from the Mesophotic Ascidian Didemnum maculosum.</title>
        <authorList>
            <person name="Gioti A."/>
            <person name="Siaperas R."/>
            <person name="Nikolaivits E."/>
            <person name="Le Goff G."/>
            <person name="Ouazzani J."/>
            <person name="Kotoulas G."/>
            <person name="Topakas E."/>
        </authorList>
    </citation>
    <scope>NUCLEOTIDE SEQUENCE [LARGE SCALE GENOMIC DNA]</scope>
    <source>
        <strain evidence="9 10">TM138-S3</strain>
    </source>
</reference>
<organism evidence="9 10">
    <name type="scientific">Cladosporium halotolerans</name>
    <dbReference type="NCBI Taxonomy" id="1052096"/>
    <lineage>
        <taxon>Eukaryota</taxon>
        <taxon>Fungi</taxon>
        <taxon>Dikarya</taxon>
        <taxon>Ascomycota</taxon>
        <taxon>Pezizomycotina</taxon>
        <taxon>Dothideomycetes</taxon>
        <taxon>Dothideomycetidae</taxon>
        <taxon>Cladosporiales</taxon>
        <taxon>Cladosporiaceae</taxon>
        <taxon>Cladosporium</taxon>
    </lineage>
</organism>
<feature type="transmembrane region" description="Helical" evidence="8">
    <location>
        <begin position="21"/>
        <end position="38"/>
    </location>
</feature>
<sequence length="172" mass="19088">MAQKALKTLAARNTAILNRTHLISLGVNAFFFLIHFLLSSRNLTAWFVLTLPSLLIEFWFERIGRPTHDNGDLKRAGEDLEAKGLTEWMWDITYWSWGCIVLAALVGNKAWYAWAVVPLYSGWLAFTTFTGARKGLAGMGGGADEGASSGAAGQSKRQAKMEKRGGQKMQYR</sequence>
<evidence type="ECO:0000256" key="6">
    <source>
        <dbReference type="ARBA" id="ARBA00023136"/>
    </source>
</evidence>
<keyword evidence="5 8" id="KW-1133">Transmembrane helix</keyword>
<evidence type="ECO:0008006" key="11">
    <source>
        <dbReference type="Google" id="ProtNLM"/>
    </source>
</evidence>
<evidence type="ECO:0000313" key="10">
    <source>
        <dbReference type="Proteomes" id="UP000803884"/>
    </source>
</evidence>
<feature type="region of interest" description="Disordered" evidence="7">
    <location>
        <begin position="142"/>
        <end position="172"/>
    </location>
</feature>
<proteinExistence type="inferred from homology"/>
<comment type="subcellular location">
    <subcellularLocation>
        <location evidence="1">Endoplasmic reticulum membrane</location>
        <topology evidence="1">Multi-pass membrane protein</topology>
    </subcellularLocation>
</comment>
<evidence type="ECO:0000256" key="8">
    <source>
        <dbReference type="SAM" id="Phobius"/>
    </source>
</evidence>
<evidence type="ECO:0000256" key="4">
    <source>
        <dbReference type="ARBA" id="ARBA00022824"/>
    </source>
</evidence>
<dbReference type="GO" id="GO:0006624">
    <property type="term" value="P:vacuolar protein processing"/>
    <property type="evidence" value="ECO:0007669"/>
    <property type="project" value="TreeGrafter"/>
</dbReference>
<dbReference type="InterPro" id="IPR008506">
    <property type="entry name" value="SND2/TMEM208"/>
</dbReference>
<accession>A0AB34L031</accession>
<name>A0AB34L031_9PEZI</name>
<feature type="transmembrane region" description="Helical" evidence="8">
    <location>
        <begin position="44"/>
        <end position="60"/>
    </location>
</feature>
<comment type="similarity">
    <text evidence="2">Belongs to the TMEM208 family.</text>
</comment>
<dbReference type="GO" id="GO:0005773">
    <property type="term" value="C:vacuole"/>
    <property type="evidence" value="ECO:0007669"/>
    <property type="project" value="GOC"/>
</dbReference>
<feature type="compositionally biased region" description="Low complexity" evidence="7">
    <location>
        <begin position="145"/>
        <end position="155"/>
    </location>
</feature>
<protein>
    <recommendedName>
        <fullName evidence="11">DUF788 domain protein</fullName>
    </recommendedName>
</protein>
<dbReference type="GeneID" id="96002373"/>
<dbReference type="Pfam" id="PF05620">
    <property type="entry name" value="TMEM208_SND2"/>
    <property type="match status" value="1"/>
</dbReference>
<dbReference type="Proteomes" id="UP000803884">
    <property type="component" value="Unassembled WGS sequence"/>
</dbReference>